<dbReference type="Proteomes" id="UP000823736">
    <property type="component" value="Unassembled WGS sequence"/>
</dbReference>
<dbReference type="SUPFAM" id="SSF55331">
    <property type="entry name" value="Tautomerase/MIF"/>
    <property type="match status" value="1"/>
</dbReference>
<dbReference type="OrthoDB" id="210530at2157"/>
<dbReference type="RefSeq" id="WP_209492032.1">
    <property type="nucleotide sequence ID" value="NZ_JAGGLC010000004.1"/>
</dbReference>
<dbReference type="AlphaFoldDB" id="A0A8T4GZ26"/>
<evidence type="ECO:0000313" key="2">
    <source>
        <dbReference type="Proteomes" id="UP000823736"/>
    </source>
</evidence>
<proteinExistence type="predicted"/>
<dbReference type="InterPro" id="IPR014347">
    <property type="entry name" value="Tautomerase/MIF_sf"/>
</dbReference>
<keyword evidence="2" id="KW-1185">Reference proteome</keyword>
<reference evidence="1" key="1">
    <citation type="submission" date="2021-03" db="EMBL/GenBank/DDBJ databases">
        <title>Genomic Encyclopedia of Type Strains, Phase IV (KMG-IV): sequencing the most valuable type-strain genomes for metagenomic binning, comparative biology and taxonomic classification.</title>
        <authorList>
            <person name="Goeker M."/>
        </authorList>
    </citation>
    <scope>NUCLEOTIDE SEQUENCE</scope>
    <source>
        <strain evidence="1">DSM 26232</strain>
    </source>
</reference>
<sequence length="122" mass="13893">MPLLTITTSADPPETRSFLAGVADRYADVMDSETRFLTVNLRRSDREDLWLGRADPEEPIVLLEADIREGRPADQRRTFALAFMQEVRDAWGVPEANMKVVFTEHEGSHLMGYDRIGGDWEP</sequence>
<evidence type="ECO:0008006" key="3">
    <source>
        <dbReference type="Google" id="ProtNLM"/>
    </source>
</evidence>
<evidence type="ECO:0000313" key="1">
    <source>
        <dbReference type="EMBL" id="MBP1987670.1"/>
    </source>
</evidence>
<dbReference type="EMBL" id="JAGGLC010000004">
    <property type="protein sequence ID" value="MBP1987670.1"/>
    <property type="molecule type" value="Genomic_DNA"/>
</dbReference>
<protein>
    <recommendedName>
        <fullName evidence="3">Tautomerase</fullName>
    </recommendedName>
</protein>
<name>A0A8T4GZ26_9EURY</name>
<dbReference type="Gene3D" id="3.30.429.10">
    <property type="entry name" value="Macrophage Migration Inhibitory Factor"/>
    <property type="match status" value="1"/>
</dbReference>
<gene>
    <name evidence="1" type="ORF">J2753_002171</name>
</gene>
<accession>A0A8T4GZ26</accession>
<organism evidence="1 2">
    <name type="scientific">Halolamina salifodinae</name>
    <dbReference type="NCBI Taxonomy" id="1202767"/>
    <lineage>
        <taxon>Archaea</taxon>
        <taxon>Methanobacteriati</taxon>
        <taxon>Methanobacteriota</taxon>
        <taxon>Stenosarchaea group</taxon>
        <taxon>Halobacteria</taxon>
        <taxon>Halobacteriales</taxon>
        <taxon>Haloferacaceae</taxon>
    </lineage>
</organism>
<comment type="caution">
    <text evidence="1">The sequence shown here is derived from an EMBL/GenBank/DDBJ whole genome shotgun (WGS) entry which is preliminary data.</text>
</comment>